<organism evidence="1 2">
    <name type="scientific">Cryptotermes secundus</name>
    <dbReference type="NCBI Taxonomy" id="105785"/>
    <lineage>
        <taxon>Eukaryota</taxon>
        <taxon>Metazoa</taxon>
        <taxon>Ecdysozoa</taxon>
        <taxon>Arthropoda</taxon>
        <taxon>Hexapoda</taxon>
        <taxon>Insecta</taxon>
        <taxon>Pterygota</taxon>
        <taxon>Neoptera</taxon>
        <taxon>Polyneoptera</taxon>
        <taxon>Dictyoptera</taxon>
        <taxon>Blattodea</taxon>
        <taxon>Blattoidea</taxon>
        <taxon>Termitoidae</taxon>
        <taxon>Kalotermitidae</taxon>
        <taxon>Cryptotermitinae</taxon>
        <taxon>Cryptotermes</taxon>
    </lineage>
</organism>
<dbReference type="AlphaFoldDB" id="A0A2J7Q5Z5"/>
<evidence type="ECO:0000313" key="2">
    <source>
        <dbReference type="Proteomes" id="UP000235965"/>
    </source>
</evidence>
<keyword evidence="2" id="KW-1185">Reference proteome</keyword>
<sequence>MIPVTVQAMKLSYYYIFIAIEEKEYEEDSGFIRTLKEISTDDYLLLLKSSKFQMPNF</sequence>
<evidence type="ECO:0000313" key="1">
    <source>
        <dbReference type="EMBL" id="PNF24010.1"/>
    </source>
</evidence>
<dbReference type="Proteomes" id="UP000235965">
    <property type="component" value="Unassembled WGS sequence"/>
</dbReference>
<reference evidence="1 2" key="1">
    <citation type="submission" date="2017-12" db="EMBL/GenBank/DDBJ databases">
        <title>Hemimetabolous genomes reveal molecular basis of termite eusociality.</title>
        <authorList>
            <person name="Harrison M.C."/>
            <person name="Jongepier E."/>
            <person name="Robertson H.M."/>
            <person name="Arning N."/>
            <person name="Bitard-Feildel T."/>
            <person name="Chao H."/>
            <person name="Childers C.P."/>
            <person name="Dinh H."/>
            <person name="Doddapaneni H."/>
            <person name="Dugan S."/>
            <person name="Gowin J."/>
            <person name="Greiner C."/>
            <person name="Han Y."/>
            <person name="Hu H."/>
            <person name="Hughes D.S.T."/>
            <person name="Huylmans A.-K."/>
            <person name="Kemena C."/>
            <person name="Kremer L.P.M."/>
            <person name="Lee S.L."/>
            <person name="Lopez-Ezquerra A."/>
            <person name="Mallet L."/>
            <person name="Monroy-Kuhn J.M."/>
            <person name="Moser A."/>
            <person name="Murali S.C."/>
            <person name="Muzny D.M."/>
            <person name="Otani S."/>
            <person name="Piulachs M.-D."/>
            <person name="Poelchau M."/>
            <person name="Qu J."/>
            <person name="Schaub F."/>
            <person name="Wada-Katsumata A."/>
            <person name="Worley K.C."/>
            <person name="Xie Q."/>
            <person name="Ylla G."/>
            <person name="Poulsen M."/>
            <person name="Gibbs R.A."/>
            <person name="Schal C."/>
            <person name="Richards S."/>
            <person name="Belles X."/>
            <person name="Korb J."/>
            <person name="Bornberg-Bauer E."/>
        </authorList>
    </citation>
    <scope>NUCLEOTIDE SEQUENCE [LARGE SCALE GENOMIC DNA]</scope>
    <source>
        <tissue evidence="1">Whole body</tissue>
    </source>
</reference>
<protein>
    <submittedName>
        <fullName evidence="1">Uncharacterized protein</fullName>
    </submittedName>
</protein>
<accession>A0A2J7Q5Z5</accession>
<name>A0A2J7Q5Z5_9NEOP</name>
<proteinExistence type="predicted"/>
<gene>
    <name evidence="1" type="ORF">B7P43_G08630</name>
</gene>
<comment type="caution">
    <text evidence="1">The sequence shown here is derived from an EMBL/GenBank/DDBJ whole genome shotgun (WGS) entry which is preliminary data.</text>
</comment>
<dbReference type="EMBL" id="NEVH01017542">
    <property type="protein sequence ID" value="PNF24010.1"/>
    <property type="molecule type" value="Genomic_DNA"/>
</dbReference>
<dbReference type="InParanoid" id="A0A2J7Q5Z5"/>